<dbReference type="GO" id="GO:0008270">
    <property type="term" value="F:zinc ion binding"/>
    <property type="evidence" value="ECO:0007669"/>
    <property type="project" value="UniProtKB-KW"/>
</dbReference>
<evidence type="ECO:0000256" key="2">
    <source>
        <dbReference type="ARBA" id="ARBA00023163"/>
    </source>
</evidence>
<keyword evidence="3" id="KW-0539">Nucleus</keyword>
<evidence type="ECO:0000256" key="1">
    <source>
        <dbReference type="ARBA" id="ARBA00023015"/>
    </source>
</evidence>
<evidence type="ECO:0000256" key="3">
    <source>
        <dbReference type="ARBA" id="ARBA00023242"/>
    </source>
</evidence>
<keyword evidence="5" id="KW-0732">Signal</keyword>
<keyword evidence="7" id="KW-1185">Reference proteome</keyword>
<dbReference type="Proteomes" id="UP000095281">
    <property type="component" value="Unplaced"/>
</dbReference>
<keyword evidence="4" id="KW-0862">Zinc</keyword>
<evidence type="ECO:0000313" key="7">
    <source>
        <dbReference type="Proteomes" id="UP000095281"/>
    </source>
</evidence>
<keyword evidence="1" id="KW-0805">Transcription regulation</keyword>
<keyword evidence="2" id="KW-0804">Transcription</keyword>
<dbReference type="PROSITE" id="PS50114">
    <property type="entry name" value="GATA_ZN_FINGER_2"/>
    <property type="match status" value="1"/>
</dbReference>
<feature type="domain" description="GATA-type" evidence="6">
    <location>
        <begin position="232"/>
        <end position="274"/>
    </location>
</feature>
<evidence type="ECO:0000313" key="8">
    <source>
        <dbReference type="WBParaSite" id="MhA1_Contig1292.frz3.gene2"/>
    </source>
</evidence>
<reference evidence="8" key="1">
    <citation type="submission" date="2016-11" db="UniProtKB">
        <authorList>
            <consortium name="WormBaseParasite"/>
        </authorList>
    </citation>
    <scope>IDENTIFICATION</scope>
</reference>
<dbReference type="AlphaFoldDB" id="A0A1I8B416"/>
<dbReference type="SUPFAM" id="SSF57716">
    <property type="entry name" value="Glucocorticoid receptor-like (DNA-binding domain)"/>
    <property type="match status" value="1"/>
</dbReference>
<dbReference type="Gene3D" id="3.30.50.10">
    <property type="entry name" value="Erythroid Transcription Factor GATA-1, subunit A"/>
    <property type="match status" value="1"/>
</dbReference>
<keyword evidence="4" id="KW-0479">Metal-binding</keyword>
<dbReference type="GO" id="GO:0043565">
    <property type="term" value="F:sequence-specific DNA binding"/>
    <property type="evidence" value="ECO:0007669"/>
    <property type="project" value="InterPro"/>
</dbReference>
<dbReference type="InterPro" id="IPR013088">
    <property type="entry name" value="Znf_NHR/GATA"/>
</dbReference>
<dbReference type="SMART" id="SM00401">
    <property type="entry name" value="ZnF_GATA"/>
    <property type="match status" value="1"/>
</dbReference>
<evidence type="ECO:0000259" key="6">
    <source>
        <dbReference type="PROSITE" id="PS50114"/>
    </source>
</evidence>
<dbReference type="InterPro" id="IPR000679">
    <property type="entry name" value="Znf_GATA"/>
</dbReference>
<accession>A0A1I8B416</accession>
<name>A0A1I8B416_MELHA</name>
<dbReference type="GO" id="GO:0006355">
    <property type="term" value="P:regulation of DNA-templated transcription"/>
    <property type="evidence" value="ECO:0007669"/>
    <property type="project" value="InterPro"/>
</dbReference>
<evidence type="ECO:0000256" key="5">
    <source>
        <dbReference type="SAM" id="SignalP"/>
    </source>
</evidence>
<keyword evidence="4" id="KW-0863">Zinc-finger</keyword>
<feature type="chain" id="PRO_5009315420" evidence="5">
    <location>
        <begin position="24"/>
        <end position="349"/>
    </location>
</feature>
<feature type="signal peptide" evidence="5">
    <location>
        <begin position="1"/>
        <end position="23"/>
    </location>
</feature>
<organism evidence="7 8">
    <name type="scientific">Meloidogyne hapla</name>
    <name type="common">Root-knot nematode worm</name>
    <dbReference type="NCBI Taxonomy" id="6305"/>
    <lineage>
        <taxon>Eukaryota</taxon>
        <taxon>Metazoa</taxon>
        <taxon>Ecdysozoa</taxon>
        <taxon>Nematoda</taxon>
        <taxon>Chromadorea</taxon>
        <taxon>Rhabditida</taxon>
        <taxon>Tylenchina</taxon>
        <taxon>Tylenchomorpha</taxon>
        <taxon>Tylenchoidea</taxon>
        <taxon>Meloidogynidae</taxon>
        <taxon>Meloidogyninae</taxon>
        <taxon>Meloidogyne</taxon>
    </lineage>
</organism>
<protein>
    <submittedName>
        <fullName evidence="8">GATA-type domain-containing protein</fullName>
    </submittedName>
</protein>
<dbReference type="WBParaSite" id="MhA1_Contig1292.frz3.gene2">
    <property type="protein sequence ID" value="MhA1_Contig1292.frz3.gene2"/>
    <property type="gene ID" value="MhA1_Contig1292.frz3.gene2"/>
</dbReference>
<proteinExistence type="predicted"/>
<sequence>MYQMIKFLILSILYLNINLKSDGKIIKVEVKIKDDWKEKREFIYLKNVKQKDRFVLKTIENCSKHPDSFYENINEFLRLIEVNHDEDTFYAEISHPSRLSPTNQLKKKIVIEIANNEIIQKFLPEFEKRVLIKNKFIDMKNYYETSILYDNLENDKINNDSVSNEKIKYEIKENIENYKNKLLSNYWSELNLIGYKIELLNKNKGIEINDNKLEELKSRIIYIGNEITETIERKKRRCFNCEVNENKQWYLYLKEYYLCSACYMYLDKYGRHRPKEYCNKKDDRHCYICGDKNNTRWYRHSELKQQYLCNTCWNRDYYKKNKNKILKARMFKKKKQARNGEKNKDVEKY</sequence>
<evidence type="ECO:0000256" key="4">
    <source>
        <dbReference type="PROSITE-ProRule" id="PRU00094"/>
    </source>
</evidence>